<name>A0A372L984_9BACI</name>
<organism evidence="1 2">
    <name type="scientific">Peribacillus glennii</name>
    <dbReference type="NCBI Taxonomy" id="2303991"/>
    <lineage>
        <taxon>Bacteria</taxon>
        <taxon>Bacillati</taxon>
        <taxon>Bacillota</taxon>
        <taxon>Bacilli</taxon>
        <taxon>Bacillales</taxon>
        <taxon>Bacillaceae</taxon>
        <taxon>Peribacillus</taxon>
    </lineage>
</organism>
<dbReference type="EMBL" id="QVTD01000012">
    <property type="protein sequence ID" value="RFU61776.1"/>
    <property type="molecule type" value="Genomic_DNA"/>
</dbReference>
<dbReference type="AlphaFoldDB" id="A0A372L984"/>
<accession>A0A372L984</accession>
<comment type="caution">
    <text evidence="1">The sequence shown here is derived from an EMBL/GenBank/DDBJ whole genome shotgun (WGS) entry which is preliminary data.</text>
</comment>
<dbReference type="Proteomes" id="UP000262939">
    <property type="component" value="Unassembled WGS sequence"/>
</dbReference>
<evidence type="ECO:0008006" key="3">
    <source>
        <dbReference type="Google" id="ProtNLM"/>
    </source>
</evidence>
<proteinExistence type="predicted"/>
<evidence type="ECO:0000313" key="2">
    <source>
        <dbReference type="Proteomes" id="UP000262939"/>
    </source>
</evidence>
<dbReference type="RefSeq" id="WP_117323683.1">
    <property type="nucleotide sequence ID" value="NZ_QVTD01000012.1"/>
</dbReference>
<gene>
    <name evidence="1" type="ORF">D0466_16685</name>
</gene>
<dbReference type="OrthoDB" id="6194521at2"/>
<keyword evidence="2" id="KW-1185">Reference proteome</keyword>
<reference evidence="1 2" key="1">
    <citation type="submission" date="2018-08" db="EMBL/GenBank/DDBJ databases">
        <title>Bacillus chawlae sp. nov., Bacillus glennii sp. nov., and Bacillus saganii sp. nov. Isolated from the Vehicle Assembly Building at Kennedy Space Center where the Viking Spacecraft were Assembled.</title>
        <authorList>
            <person name="Seuylemezian A."/>
            <person name="Vaishampayan P."/>
        </authorList>
    </citation>
    <scope>NUCLEOTIDE SEQUENCE [LARGE SCALE GENOMIC DNA]</scope>
    <source>
        <strain evidence="1 2">V44-8</strain>
    </source>
</reference>
<evidence type="ECO:0000313" key="1">
    <source>
        <dbReference type="EMBL" id="RFU61776.1"/>
    </source>
</evidence>
<sequence length="168" mass="19364">MLDNRILIQMKEYVESHLIIVTEDILDIYLESNDVKHSILEEIDEDEIENFINTKRKPTLSQVLFSFLDKKDASDSKIYKKAGMDRRHFSKIRTVPNYRPGKNTTIALALALELDQTETEELLGAAGYTLSNSDTSDLVIQFCLEKKIYDIDLVNQALDHFSLKPLIR</sequence>
<protein>
    <recommendedName>
        <fullName evidence="3">Appr-1-p processing protein</fullName>
    </recommendedName>
</protein>